<evidence type="ECO:0000313" key="2">
    <source>
        <dbReference type="EMBL" id="MDO7253289.1"/>
    </source>
</evidence>
<dbReference type="AlphaFoldDB" id="A0AA90PJV3"/>
<evidence type="ECO:0000313" key="4">
    <source>
        <dbReference type="Proteomes" id="UP001177258"/>
    </source>
</evidence>
<dbReference type="Proteomes" id="UP001240777">
    <property type="component" value="Unassembled WGS sequence"/>
</dbReference>
<sequence length="351" mass="39028">MKKWLLIISLVCVVWGYDEIKISPEQLEKLGISVIKIDNDAPTRGIPFNAYIDFNDKSSTTQSSSFEAIVVALYKREGERVKEGEIIDEISSLDLSNLYFELQNTQNKLKVAKDITKKDKELYEKGVISKREYQTSYLASNEMELKVKQIESTFSLFGIDPLNPKGKYGFRVIAKDSGILSVAPKKTGERIPAFTPYIRISRDDDLLARIKLPVSASEYIKKGSAVYSEQGKKIGEIQSISVVLDRASNTILATALLTTGDFKVGEMTDVYIDGVKPKHSIAIPSEAIIKNGKDYLIFLKTKDGFLPKSVKVIEERDKQFLISDEGLKVGDEIASGALIALKGIVNKIGDE</sequence>
<keyword evidence="1" id="KW-0813">Transport</keyword>
<gene>
    <name evidence="2" type="ORF">Q5I04_05115</name>
    <name evidence="3" type="ORF">Q5I06_05785</name>
</gene>
<organism evidence="3 4">
    <name type="scientific">Helicobacter cappadocius</name>
    <dbReference type="NCBI Taxonomy" id="3063998"/>
    <lineage>
        <taxon>Bacteria</taxon>
        <taxon>Pseudomonadati</taxon>
        <taxon>Campylobacterota</taxon>
        <taxon>Epsilonproteobacteria</taxon>
        <taxon>Campylobacterales</taxon>
        <taxon>Helicobacteraceae</taxon>
        <taxon>Helicobacter</taxon>
    </lineage>
</organism>
<dbReference type="InterPro" id="IPR051909">
    <property type="entry name" value="MFP_Cation_Efflux"/>
</dbReference>
<comment type="caution">
    <text evidence="3">The sequence shown here is derived from an EMBL/GenBank/DDBJ whole genome shotgun (WGS) entry which is preliminary data.</text>
</comment>
<proteinExistence type="predicted"/>
<evidence type="ECO:0000313" key="5">
    <source>
        <dbReference type="Proteomes" id="UP001240777"/>
    </source>
</evidence>
<dbReference type="PANTHER" id="PTHR30097:SF16">
    <property type="entry name" value="CATION EFFLUX SYSTEM (CZCB-LIKE)"/>
    <property type="match status" value="1"/>
</dbReference>
<reference evidence="2 4" key="3">
    <citation type="journal article" date="2024" name="Syst. Appl. Microbiol.">
        <title>Helicobacter cappadocius sp. nov., from lizards: The first psychrotrophic Helicobacter species.</title>
        <authorList>
            <person name="Aydin F."/>
            <person name="Tarhane S."/>
            <person name="Karakaya E."/>
            <person name="Abay S."/>
            <person name="Kayman T."/>
            <person name="Guran O."/>
            <person name="Bozkurt E."/>
            <person name="Uzum N."/>
            <person name="Avci A."/>
            <person name="Olgun K."/>
            <person name="Jablonski D."/>
            <person name="Guran C."/>
            <person name="Burcin Saticioglu I."/>
        </authorList>
    </citation>
    <scope>NUCLEOTIDE SEQUENCE [LARGE SCALE GENOMIC DNA]</scope>
    <source>
        <strain evidence="2">Faydin-H75</strain>
        <strain evidence="4">faydin-H76</strain>
    </source>
</reference>
<dbReference type="EMBL" id="JAUPEV010000007">
    <property type="protein sequence ID" value="MDO7253289.1"/>
    <property type="molecule type" value="Genomic_DNA"/>
</dbReference>
<keyword evidence="5" id="KW-1185">Reference proteome</keyword>
<reference evidence="2" key="2">
    <citation type="submission" date="2023-07" db="EMBL/GenBank/DDBJ databases">
        <authorList>
            <person name="Aydin F."/>
            <person name="Tarhane S."/>
            <person name="Saticioglu I.B."/>
            <person name="Karakaya E."/>
            <person name="Abay S."/>
            <person name="Guran O."/>
            <person name="Bozkurt E."/>
            <person name="Uzum N."/>
            <person name="Olgun K."/>
            <person name="Jablonski D."/>
        </authorList>
    </citation>
    <scope>NUCLEOTIDE SEQUENCE</scope>
    <source>
        <strain evidence="2">Faydin-H75</strain>
    </source>
</reference>
<dbReference type="EMBL" id="JAUYZK010000007">
    <property type="protein sequence ID" value="MDP2539281.1"/>
    <property type="molecule type" value="Genomic_DNA"/>
</dbReference>
<name>A0AA90PJV3_9HELI</name>
<accession>A0AA90PJV3</accession>
<protein>
    <submittedName>
        <fullName evidence="3">Sodium:proton antiporter</fullName>
    </submittedName>
</protein>
<evidence type="ECO:0000313" key="3">
    <source>
        <dbReference type="EMBL" id="MDP2539281.1"/>
    </source>
</evidence>
<dbReference type="Proteomes" id="UP001177258">
    <property type="component" value="Unassembled WGS sequence"/>
</dbReference>
<dbReference type="Gene3D" id="2.40.50.100">
    <property type="match status" value="1"/>
</dbReference>
<evidence type="ECO:0000256" key="1">
    <source>
        <dbReference type="ARBA" id="ARBA00022448"/>
    </source>
</evidence>
<dbReference type="RefSeq" id="WP_305517138.1">
    <property type="nucleotide sequence ID" value="NZ_JAUPEV010000007.1"/>
</dbReference>
<dbReference type="Gene3D" id="2.40.420.20">
    <property type="match status" value="1"/>
</dbReference>
<reference evidence="3 5" key="1">
    <citation type="submission" date="2023-07" db="EMBL/GenBank/DDBJ databases">
        <title>Unpublished Manusciprt.</title>
        <authorList>
            <person name="Aydin F."/>
            <person name="Tarhane S."/>
            <person name="Saticioglu I.B."/>
            <person name="Karakaya E."/>
            <person name="Abay S."/>
            <person name="Guran O."/>
            <person name="Bozkurt E."/>
            <person name="Uzum N."/>
            <person name="Olgun K."/>
            <person name="Jablonski D."/>
        </authorList>
    </citation>
    <scope>NUCLEOTIDE SEQUENCE</scope>
    <source>
        <strain evidence="5">faydin-H75</strain>
        <strain evidence="3">Faydin-H76</strain>
    </source>
</reference>
<dbReference type="Gene3D" id="1.10.287.470">
    <property type="entry name" value="Helix hairpin bin"/>
    <property type="match status" value="1"/>
</dbReference>
<dbReference type="PANTHER" id="PTHR30097">
    <property type="entry name" value="CATION EFFLUX SYSTEM PROTEIN CUSB"/>
    <property type="match status" value="1"/>
</dbReference>
<dbReference type="Gene3D" id="2.40.30.170">
    <property type="match status" value="1"/>
</dbReference>